<keyword evidence="5" id="KW-0507">mRNA processing</keyword>
<comment type="subcellular location">
    <subcellularLocation>
        <location evidence="1">Cytoplasm</location>
    </subcellularLocation>
</comment>
<proteinExistence type="inferred from homology"/>
<keyword evidence="7" id="KW-0508">mRNA splicing</keyword>
<comment type="caution">
    <text evidence="9">The sequence shown here is derived from an EMBL/GenBank/DDBJ whole genome shotgun (WGS) entry which is preliminary data.</text>
</comment>
<dbReference type="PANTHER" id="PTHR11805">
    <property type="entry name" value="CYSTEINE-RICH PDZ-BINDING PROTEIN"/>
    <property type="match status" value="1"/>
</dbReference>
<evidence type="ECO:0000256" key="6">
    <source>
        <dbReference type="ARBA" id="ARBA00022728"/>
    </source>
</evidence>
<dbReference type="GO" id="GO:0005681">
    <property type="term" value="C:spliceosomal complex"/>
    <property type="evidence" value="ECO:0007669"/>
    <property type="project" value="UniProtKB-KW"/>
</dbReference>
<evidence type="ECO:0000256" key="1">
    <source>
        <dbReference type="ARBA" id="ARBA00004496"/>
    </source>
</evidence>
<gene>
    <name evidence="9" type="ORF">D9Q98_000580</name>
</gene>
<dbReference type="OrthoDB" id="147332at2759"/>
<keyword evidence="10" id="KW-1185">Reference proteome</keyword>
<dbReference type="AlphaFoldDB" id="A0A9D4TYD5"/>
<dbReference type="PANTHER" id="PTHR11805:SF1">
    <property type="entry name" value="CYSTEINE-RICH PDZ-BINDING PROTEIN"/>
    <property type="match status" value="1"/>
</dbReference>
<organism evidence="9 10">
    <name type="scientific">Chlorella vulgaris</name>
    <name type="common">Green alga</name>
    <dbReference type="NCBI Taxonomy" id="3077"/>
    <lineage>
        <taxon>Eukaryota</taxon>
        <taxon>Viridiplantae</taxon>
        <taxon>Chlorophyta</taxon>
        <taxon>core chlorophytes</taxon>
        <taxon>Trebouxiophyceae</taxon>
        <taxon>Chlorellales</taxon>
        <taxon>Chlorellaceae</taxon>
        <taxon>Chlorella clade</taxon>
        <taxon>Chlorella</taxon>
    </lineage>
</organism>
<comment type="similarity">
    <text evidence="2">Belongs to the CRIPT family.</text>
</comment>
<evidence type="ECO:0000256" key="3">
    <source>
        <dbReference type="ARBA" id="ARBA00018615"/>
    </source>
</evidence>
<dbReference type="Proteomes" id="UP001055712">
    <property type="component" value="Unassembled WGS sequence"/>
</dbReference>
<evidence type="ECO:0000256" key="5">
    <source>
        <dbReference type="ARBA" id="ARBA00022664"/>
    </source>
</evidence>
<keyword evidence="6" id="KW-0747">Spliceosome</keyword>
<dbReference type="Pfam" id="PF10235">
    <property type="entry name" value="Cript"/>
    <property type="match status" value="1"/>
</dbReference>
<evidence type="ECO:0000256" key="2">
    <source>
        <dbReference type="ARBA" id="ARBA00009021"/>
    </source>
</evidence>
<accession>A0A9D4TYD5</accession>
<dbReference type="GO" id="GO:0008380">
    <property type="term" value="P:RNA splicing"/>
    <property type="evidence" value="ECO:0007669"/>
    <property type="project" value="UniProtKB-KW"/>
</dbReference>
<dbReference type="GO" id="GO:0008017">
    <property type="term" value="F:microtubule binding"/>
    <property type="evidence" value="ECO:0007669"/>
    <property type="project" value="TreeGrafter"/>
</dbReference>
<evidence type="ECO:0000256" key="7">
    <source>
        <dbReference type="ARBA" id="ARBA00023187"/>
    </source>
</evidence>
<evidence type="ECO:0000313" key="9">
    <source>
        <dbReference type="EMBL" id="KAI3438139.1"/>
    </source>
</evidence>
<evidence type="ECO:0000256" key="8">
    <source>
        <dbReference type="ARBA" id="ARBA00032518"/>
    </source>
</evidence>
<sequence>MVCDSCTKKLSKVIVSDKWKDGANNTLEGGGKKVNENKALSKKKQWQPYSAKCTTCKTSITKDYKYCQPCSYRKGLCAICGKQILDTKGYKQSVT</sequence>
<dbReference type="InterPro" id="IPR019367">
    <property type="entry name" value="PDZ-binding_CRIPT"/>
</dbReference>
<dbReference type="GO" id="GO:0005737">
    <property type="term" value="C:cytoplasm"/>
    <property type="evidence" value="ECO:0007669"/>
    <property type="project" value="UniProtKB-SubCell"/>
</dbReference>
<name>A0A9D4TYD5_CHLVU</name>
<dbReference type="GO" id="GO:0031122">
    <property type="term" value="P:cytoplasmic microtubule organization"/>
    <property type="evidence" value="ECO:0007669"/>
    <property type="project" value="TreeGrafter"/>
</dbReference>
<evidence type="ECO:0000256" key="4">
    <source>
        <dbReference type="ARBA" id="ARBA00022490"/>
    </source>
</evidence>
<dbReference type="EMBL" id="SIDB01000001">
    <property type="protein sequence ID" value="KAI3438139.1"/>
    <property type="molecule type" value="Genomic_DNA"/>
</dbReference>
<keyword evidence="4" id="KW-0963">Cytoplasm</keyword>
<reference evidence="9" key="1">
    <citation type="journal article" date="2019" name="Plant J.">
        <title>Chlorella vulgaris genome assembly and annotation reveals the molecular basis for metabolic acclimation to high light conditions.</title>
        <authorList>
            <person name="Cecchin M."/>
            <person name="Marcolungo L."/>
            <person name="Rossato M."/>
            <person name="Girolomoni L."/>
            <person name="Cosentino E."/>
            <person name="Cuine S."/>
            <person name="Li-Beisson Y."/>
            <person name="Delledonne M."/>
            <person name="Ballottari M."/>
        </authorList>
    </citation>
    <scope>NUCLEOTIDE SEQUENCE</scope>
    <source>
        <strain evidence="9">211/11P</strain>
    </source>
</reference>
<dbReference type="GO" id="GO:0006397">
    <property type="term" value="P:mRNA processing"/>
    <property type="evidence" value="ECO:0007669"/>
    <property type="project" value="UniProtKB-KW"/>
</dbReference>
<reference evidence="9" key="2">
    <citation type="submission" date="2020-11" db="EMBL/GenBank/DDBJ databases">
        <authorList>
            <person name="Cecchin M."/>
            <person name="Marcolungo L."/>
            <person name="Rossato M."/>
            <person name="Girolomoni L."/>
            <person name="Cosentino E."/>
            <person name="Cuine S."/>
            <person name="Li-Beisson Y."/>
            <person name="Delledonne M."/>
            <person name="Ballottari M."/>
        </authorList>
    </citation>
    <scope>NUCLEOTIDE SEQUENCE</scope>
    <source>
        <strain evidence="9">211/11P</strain>
        <tissue evidence="9">Whole cell</tissue>
    </source>
</reference>
<protein>
    <recommendedName>
        <fullName evidence="3">Cysteine-rich PDZ-binding protein</fullName>
    </recommendedName>
    <alternativeName>
        <fullName evidence="8">Cysteine-rich interactor of PDZ three</fullName>
    </alternativeName>
</protein>
<evidence type="ECO:0000313" key="10">
    <source>
        <dbReference type="Proteomes" id="UP001055712"/>
    </source>
</evidence>